<dbReference type="InterPro" id="IPR001764">
    <property type="entry name" value="Glyco_hydro_3_N"/>
</dbReference>
<dbReference type="Pfam" id="PF01915">
    <property type="entry name" value="Glyco_hydro_3_C"/>
    <property type="match status" value="1"/>
</dbReference>
<dbReference type="Gene3D" id="2.60.120.430">
    <property type="entry name" value="Galactose-binding lectin"/>
    <property type="match status" value="1"/>
</dbReference>
<dbReference type="InterPro" id="IPR036881">
    <property type="entry name" value="Glyco_hydro_3_C_sf"/>
</dbReference>
<evidence type="ECO:0000313" key="2">
    <source>
        <dbReference type="EMBL" id="AUN30024.1"/>
    </source>
</evidence>
<dbReference type="GO" id="GO:0008422">
    <property type="term" value="F:beta-glucosidase activity"/>
    <property type="evidence" value="ECO:0007669"/>
    <property type="project" value="TreeGrafter"/>
</dbReference>
<keyword evidence="1 2" id="KW-0378">Hydrolase</keyword>
<dbReference type="GO" id="GO:0009251">
    <property type="term" value="P:glucan catabolic process"/>
    <property type="evidence" value="ECO:0007669"/>
    <property type="project" value="TreeGrafter"/>
</dbReference>
<name>A0A2K9NA95_9PROT</name>
<dbReference type="KEGG" id="ncb:C0V82_07120"/>
<dbReference type="AlphaFoldDB" id="A0A2K9NA95"/>
<proteinExistence type="predicted"/>
<accession>A0A2K9NA95</accession>
<dbReference type="Proteomes" id="UP000234752">
    <property type="component" value="Chromosome eg_1"/>
</dbReference>
<dbReference type="Gene3D" id="3.20.20.300">
    <property type="entry name" value="Glycoside hydrolase, family 3, N-terminal domain"/>
    <property type="match status" value="1"/>
</dbReference>
<dbReference type="SUPFAM" id="SSF51445">
    <property type="entry name" value="(Trans)glycosidases"/>
    <property type="match status" value="1"/>
</dbReference>
<dbReference type="InterPro" id="IPR017853">
    <property type="entry name" value="GH"/>
</dbReference>
<dbReference type="SUPFAM" id="SSF52279">
    <property type="entry name" value="Beta-D-glucan exohydrolase, C-terminal domain"/>
    <property type="match status" value="1"/>
</dbReference>
<dbReference type="PANTHER" id="PTHR30620">
    <property type="entry name" value="PERIPLASMIC BETA-GLUCOSIDASE-RELATED"/>
    <property type="match status" value="1"/>
</dbReference>
<organism evidence="2 3">
    <name type="scientific">Niveispirillum cyanobacteriorum</name>
    <dbReference type="NCBI Taxonomy" id="1612173"/>
    <lineage>
        <taxon>Bacteria</taxon>
        <taxon>Pseudomonadati</taxon>
        <taxon>Pseudomonadota</taxon>
        <taxon>Alphaproteobacteria</taxon>
        <taxon>Rhodospirillales</taxon>
        <taxon>Azospirillaceae</taxon>
        <taxon>Niveispirillum</taxon>
    </lineage>
</organism>
<sequence>MQVTSKRNTRLARALGLVSALALVGGLSANVAFSADGTASPAQTLHPEKWPAAKAQRLIDPAIEKKIDALMAQMSVEEKVGQTIQGDISTIKPADLRKYPLGSILAGGNSGPGGDDRASAQAWLDLADEFYRVSMEKKPGRVQIPVIFGVDAVHGHGNIGAATIFPHNIALGATRDRDLLRRTGEVTAREMAATGIDWTFAPALSVVRDDRWGRSYEGFSEDPEIVAAYAGAVVEGIQGVIGSKDFMKPGRTVATAKHFLADGGTDGGRDQGDAKITEEELVRLHNAGYPPAIDAGVLTIMTSFSSWQGIKHHGNKQLMTDVLKGRMGFNGFIVGDWNAHDQVPGCTKYNCPTSLIAGLDMYMASDSWELLYKNTLAQVKDGTIPMARLDDAVRRILRVKFHAGLFDKPAPKDRKDVPAISTLGSAENRAVGREAVRKSLVLLKNQGGVLPLSPKAKVLVAGDGADNIGKQAGGWTISWQGTGNRNDEFPGATSILDGIKEAVAAGGGSVAYDKAGAFKDKPDVAIVVFGEEPYAEFQGDVETLEFQPGDKSDLALLKKLKAQGIPTVAVFLSGRPMWVNPEINASDAFVAAWLPGTEGNGVADVLFKGADGKVKYDFNGKLSFSWPKNAVQTPLNRGDANYDPQFAYGYGLTYKDKGDVAPLSENSGVPAGSGSSTGVFFRRGGAPAPWSLAIADQVGDLRVTTTTGTSPGKVVDLKSVDVAAQEDAKQLTWNGTGRGAFIISGRAVDLSRQSNGDVTLSLRYRVDQAPTGKAHVSMVCGPNCRADLDLTKILTDAKPGTFQTTKISLKCFAAAGAQMASIEAPVVISTEGRLGLTVTDAKLDADPGNAVCPAK</sequence>
<dbReference type="InterPro" id="IPR002772">
    <property type="entry name" value="Glyco_hydro_3_C"/>
</dbReference>
<dbReference type="InterPro" id="IPR051915">
    <property type="entry name" value="Cellulose_Degrad_GH3"/>
</dbReference>
<dbReference type="Pfam" id="PF00933">
    <property type="entry name" value="Glyco_hydro_3"/>
    <property type="match status" value="1"/>
</dbReference>
<dbReference type="OrthoDB" id="9781691at2"/>
<dbReference type="PANTHER" id="PTHR30620:SF77">
    <property type="entry name" value="LYSOSOMAL BETA GLUCOSIDASE-LIKE"/>
    <property type="match status" value="1"/>
</dbReference>
<gene>
    <name evidence="2" type="ORF">C0V82_07120</name>
</gene>
<evidence type="ECO:0000256" key="1">
    <source>
        <dbReference type="ARBA" id="ARBA00022801"/>
    </source>
</evidence>
<dbReference type="InterPro" id="IPR041443">
    <property type="entry name" value="Exop_C"/>
</dbReference>
<dbReference type="EMBL" id="CP025611">
    <property type="protein sequence ID" value="AUN30024.1"/>
    <property type="molecule type" value="Genomic_DNA"/>
</dbReference>
<dbReference type="InterPro" id="IPR036962">
    <property type="entry name" value="Glyco_hydro_3_N_sf"/>
</dbReference>
<evidence type="ECO:0000313" key="3">
    <source>
        <dbReference type="Proteomes" id="UP000234752"/>
    </source>
</evidence>
<dbReference type="PRINTS" id="PR00133">
    <property type="entry name" value="GLHYDRLASE3"/>
</dbReference>
<dbReference type="Gene3D" id="3.40.50.1700">
    <property type="entry name" value="Glycoside hydrolase family 3 C-terminal domain"/>
    <property type="match status" value="1"/>
</dbReference>
<dbReference type="Pfam" id="PF18559">
    <property type="entry name" value="Exop_C"/>
    <property type="match status" value="1"/>
</dbReference>
<protein>
    <submittedName>
        <fullName evidence="2">1,4-beta-D-glucan glucohydrolase</fullName>
    </submittedName>
</protein>
<reference evidence="2 3" key="1">
    <citation type="submission" date="2017-12" db="EMBL/GenBank/DDBJ databases">
        <title>Genomes of bacteria within cyanobacterial aggregates.</title>
        <authorList>
            <person name="Cai H."/>
        </authorList>
    </citation>
    <scope>NUCLEOTIDE SEQUENCE [LARGE SCALE GENOMIC DNA]</scope>
    <source>
        <strain evidence="2 3">TH16</strain>
    </source>
</reference>
<keyword evidence="3" id="KW-1185">Reference proteome</keyword>